<dbReference type="Pfam" id="PF07664">
    <property type="entry name" value="FeoB_C"/>
    <property type="match status" value="1"/>
</dbReference>
<dbReference type="AlphaFoldDB" id="A0A5S4ZV17"/>
<dbReference type="Gene3D" id="3.40.50.300">
    <property type="entry name" value="P-loop containing nucleotide triphosphate hydrolases"/>
    <property type="match status" value="1"/>
</dbReference>
<dbReference type="PANTHER" id="PTHR43185">
    <property type="entry name" value="FERROUS IRON TRANSPORT PROTEIN B"/>
    <property type="match status" value="1"/>
</dbReference>
<dbReference type="Pfam" id="PF02421">
    <property type="entry name" value="FeoB_N"/>
    <property type="match status" value="1"/>
</dbReference>
<accession>A0A5S4ZV17</accession>
<dbReference type="GO" id="GO:0005525">
    <property type="term" value="F:GTP binding"/>
    <property type="evidence" value="ECO:0007669"/>
    <property type="project" value="UniProtKB-KW"/>
</dbReference>
<dbReference type="Pfam" id="PF07670">
    <property type="entry name" value="Gate"/>
    <property type="match status" value="2"/>
</dbReference>
<comment type="function">
    <text evidence="1 16">Probable transporter of a GTP-driven Fe(2+) uptake system.</text>
</comment>
<keyword evidence="11 14" id="KW-0342">GTP-binding</keyword>
<dbReference type="InterPro" id="IPR030389">
    <property type="entry name" value="G_FEOB_dom"/>
</dbReference>
<name>A0A5S4ZV17_9FIRM</name>
<evidence type="ECO:0000259" key="17">
    <source>
        <dbReference type="PROSITE" id="PS51711"/>
    </source>
</evidence>
<dbReference type="InterPro" id="IPR011642">
    <property type="entry name" value="Gate_dom"/>
</dbReference>
<dbReference type="InterPro" id="IPR011640">
    <property type="entry name" value="Fe2_transport_prot_B_C"/>
</dbReference>
<evidence type="ECO:0000256" key="15">
    <source>
        <dbReference type="PIRSR" id="PIRSR603373-2"/>
    </source>
</evidence>
<evidence type="ECO:0000313" key="19">
    <source>
        <dbReference type="Proteomes" id="UP000323166"/>
    </source>
</evidence>
<dbReference type="GO" id="GO:0015093">
    <property type="term" value="F:ferrous iron transmembrane transporter activity"/>
    <property type="evidence" value="ECO:0007669"/>
    <property type="project" value="UniProtKB-UniRule"/>
</dbReference>
<sequence>MHNYNKNSRKNTNGPEQKRIVLVGTPNVGKSVFFHRLTGQYVDVSNFPGTTMEFCCGKWEENFLIDTPGVYGLSSNTSEESLVRDAVLTADVVINVVDAVHIDRDLFLTCQLADMGIPMLVVLNMVDELLARGLEINLTKLENLLGVPVVPTVATNNEGLDTLSQRLSQACPGQPSVMVARLLSSSYLGLPRGEALLALEGDPEVAARNNVAPGGDREKIYADRRARANGITAAVLVERSADVAFATRLGHWLIRPLTGIPALLIALWLFYELVGVFFAQTVVGYTEGILMTNYYEPWIRSLLGRFIDLKSSLGTILAGQFGLLTMAITYVLGLLLPLVLGFYLVLSTLEDSGYMSRIAILMDRLMGYLGLNGQAVVPMVLGFGCVTMALITTRLLTTERERRIATFLLALTVPCSAQLAFVAAILGALGPGYMLLYGLIIFSLMAGVGTLLNRFMPGGSVPLLLDLPPLRLPRLDNVLLKSWTRTFSFIKEAFPVFLGGALLLSILSITGLIEKIQRLMEPLTMGWLYLPGETASAFIMGFIRRDFGTAGIMEISMDPLQIFVALVTLTMFVPCIASTLVIYKERGWREGTAIWLLITTLAFVCGGLLTRVLNFAHGMNPVMTLPLTALIILTVLFVIVFIARKRQTIG</sequence>
<evidence type="ECO:0000256" key="11">
    <source>
        <dbReference type="ARBA" id="ARBA00023134"/>
    </source>
</evidence>
<comment type="similarity">
    <text evidence="16">Belongs to the TRAFAC class TrmE-Era-EngA-EngB-Septin-like GTPase superfamily. FeoB GTPase (TC 9.A.8) family.</text>
</comment>
<feature type="transmembrane region" description="Helical" evidence="16">
    <location>
        <begin position="562"/>
        <end position="582"/>
    </location>
</feature>
<dbReference type="InterPro" id="IPR027417">
    <property type="entry name" value="P-loop_NTPase"/>
</dbReference>
<feature type="transmembrane region" description="Helical" evidence="16">
    <location>
        <begin position="316"/>
        <end position="345"/>
    </location>
</feature>
<keyword evidence="7 14" id="KW-0547">Nucleotide-binding</keyword>
<evidence type="ECO:0000256" key="2">
    <source>
        <dbReference type="ARBA" id="ARBA00004651"/>
    </source>
</evidence>
<feature type="binding site" evidence="15">
    <location>
        <position position="39"/>
    </location>
    <ligand>
        <name>Mg(2+)</name>
        <dbReference type="ChEBI" id="CHEBI:18420"/>
        <label>2</label>
    </ligand>
</feature>
<feature type="transmembrane region" description="Helical" evidence="16">
    <location>
        <begin position="594"/>
        <end position="613"/>
    </location>
</feature>
<gene>
    <name evidence="18" type="ORF">LX24_01332</name>
</gene>
<evidence type="ECO:0000256" key="9">
    <source>
        <dbReference type="ARBA" id="ARBA00023004"/>
    </source>
</evidence>
<keyword evidence="6 16" id="KW-0812">Transmembrane</keyword>
<dbReference type="EMBL" id="VNHM01000006">
    <property type="protein sequence ID" value="TYO95942.1"/>
    <property type="molecule type" value="Genomic_DNA"/>
</dbReference>
<feature type="transmembrane region" description="Helical" evidence="16">
    <location>
        <begin position="493"/>
        <end position="513"/>
    </location>
</feature>
<keyword evidence="12 16" id="KW-0472">Membrane</keyword>
<evidence type="ECO:0000256" key="6">
    <source>
        <dbReference type="ARBA" id="ARBA00022692"/>
    </source>
</evidence>
<evidence type="ECO:0000256" key="4">
    <source>
        <dbReference type="ARBA" id="ARBA00022475"/>
    </source>
</evidence>
<keyword evidence="4" id="KW-1003">Cell membrane</keyword>
<feature type="domain" description="FeoB-type G" evidence="17">
    <location>
        <begin position="17"/>
        <end position="173"/>
    </location>
</feature>
<dbReference type="InterPro" id="IPR050860">
    <property type="entry name" value="FeoB_GTPase"/>
</dbReference>
<keyword evidence="5 16" id="KW-0410">Iron transport</keyword>
<feature type="binding site" evidence="15">
    <location>
        <position position="38"/>
    </location>
    <ligand>
        <name>Mg(2+)</name>
        <dbReference type="ChEBI" id="CHEBI:18420"/>
        <label>2</label>
    </ligand>
</feature>
<organism evidence="18 19">
    <name type="scientific">Desulfallas thermosapovorans DSM 6562</name>
    <dbReference type="NCBI Taxonomy" id="1121431"/>
    <lineage>
        <taxon>Bacteria</taxon>
        <taxon>Bacillati</taxon>
        <taxon>Bacillota</taxon>
        <taxon>Clostridia</taxon>
        <taxon>Eubacteriales</taxon>
        <taxon>Desulfallaceae</taxon>
        <taxon>Desulfallas</taxon>
    </lineage>
</organism>
<feature type="binding site" evidence="14">
    <location>
        <begin position="24"/>
        <end position="31"/>
    </location>
    <ligand>
        <name>GTP</name>
        <dbReference type="ChEBI" id="CHEBI:37565"/>
        <label>1</label>
    </ligand>
</feature>
<feature type="binding site" evidence="14">
    <location>
        <begin position="153"/>
        <end position="155"/>
    </location>
    <ligand>
        <name>GTP</name>
        <dbReference type="ChEBI" id="CHEBI:37565"/>
        <label>1</label>
    </ligand>
</feature>
<keyword evidence="15" id="KW-0460">Magnesium</keyword>
<evidence type="ECO:0000256" key="12">
    <source>
        <dbReference type="ARBA" id="ARBA00023136"/>
    </source>
</evidence>
<feature type="transmembrane region" description="Helical" evidence="16">
    <location>
        <begin position="365"/>
        <end position="392"/>
    </location>
</feature>
<feature type="binding site" evidence="14">
    <location>
        <begin position="124"/>
        <end position="127"/>
    </location>
    <ligand>
        <name>GTP</name>
        <dbReference type="ChEBI" id="CHEBI:37565"/>
        <label>1</label>
    </ligand>
</feature>
<feature type="transmembrane region" description="Helical" evidence="16">
    <location>
        <begin position="625"/>
        <end position="643"/>
    </location>
</feature>
<dbReference type="PROSITE" id="PS51711">
    <property type="entry name" value="G_FEOB"/>
    <property type="match status" value="1"/>
</dbReference>
<evidence type="ECO:0000256" key="3">
    <source>
        <dbReference type="ARBA" id="ARBA00022448"/>
    </source>
</evidence>
<evidence type="ECO:0000256" key="8">
    <source>
        <dbReference type="ARBA" id="ARBA00022989"/>
    </source>
</evidence>
<keyword evidence="15" id="KW-0479">Metal-binding</keyword>
<comment type="subcellular location">
    <subcellularLocation>
        <location evidence="2 16">Cell membrane</location>
        <topology evidence="2 16">Multi-pass membrane protein</topology>
    </subcellularLocation>
</comment>
<evidence type="ECO:0000313" key="18">
    <source>
        <dbReference type="EMBL" id="TYO95942.1"/>
    </source>
</evidence>
<evidence type="ECO:0000256" key="10">
    <source>
        <dbReference type="ARBA" id="ARBA00023065"/>
    </source>
</evidence>
<dbReference type="GO" id="GO:0005886">
    <property type="term" value="C:plasma membrane"/>
    <property type="evidence" value="ECO:0007669"/>
    <property type="project" value="UniProtKB-SubCell"/>
</dbReference>
<evidence type="ECO:0000256" key="13">
    <source>
        <dbReference type="NCBIfam" id="TIGR00437"/>
    </source>
</evidence>
<evidence type="ECO:0000256" key="5">
    <source>
        <dbReference type="ARBA" id="ARBA00022496"/>
    </source>
</evidence>
<dbReference type="SUPFAM" id="SSF52540">
    <property type="entry name" value="P-loop containing nucleoside triphosphate hydrolases"/>
    <property type="match status" value="1"/>
</dbReference>
<keyword evidence="9 16" id="KW-0408">Iron</keyword>
<feature type="transmembrane region" description="Helical" evidence="16">
    <location>
        <begin position="434"/>
        <end position="452"/>
    </location>
</feature>
<evidence type="ECO:0000256" key="16">
    <source>
        <dbReference type="RuleBase" id="RU362098"/>
    </source>
</evidence>
<protein>
    <recommendedName>
        <fullName evidence="13 16">Ferrous iron transport protein B</fullName>
    </recommendedName>
</protein>
<evidence type="ECO:0000256" key="14">
    <source>
        <dbReference type="PIRSR" id="PIRSR603373-1"/>
    </source>
</evidence>
<dbReference type="InterPro" id="IPR003373">
    <property type="entry name" value="Fe2_transport_prot-B"/>
</dbReference>
<feature type="transmembrane region" description="Helical" evidence="16">
    <location>
        <begin position="404"/>
        <end position="428"/>
    </location>
</feature>
<dbReference type="Proteomes" id="UP000323166">
    <property type="component" value="Unassembled WGS sequence"/>
</dbReference>
<dbReference type="NCBIfam" id="TIGR00437">
    <property type="entry name" value="feoB"/>
    <property type="match status" value="1"/>
</dbReference>
<proteinExistence type="inferred from homology"/>
<dbReference type="CDD" id="cd01879">
    <property type="entry name" value="FeoB"/>
    <property type="match status" value="1"/>
</dbReference>
<evidence type="ECO:0000256" key="7">
    <source>
        <dbReference type="ARBA" id="ARBA00022741"/>
    </source>
</evidence>
<keyword evidence="10" id="KW-0406">Ion transport</keyword>
<keyword evidence="3 16" id="KW-0813">Transport</keyword>
<feature type="binding site" evidence="14">
    <location>
        <begin position="49"/>
        <end position="53"/>
    </location>
    <ligand>
        <name>GTP</name>
        <dbReference type="ChEBI" id="CHEBI:37565"/>
        <label>1</label>
    </ligand>
</feature>
<evidence type="ECO:0000256" key="1">
    <source>
        <dbReference type="ARBA" id="ARBA00003926"/>
    </source>
</evidence>
<comment type="caution">
    <text evidence="18">The sequence shown here is derived from an EMBL/GenBank/DDBJ whole genome shotgun (WGS) entry which is preliminary data.</text>
</comment>
<keyword evidence="8 16" id="KW-1133">Transmembrane helix</keyword>
<keyword evidence="19" id="KW-1185">Reference proteome</keyword>
<feature type="binding site" evidence="14">
    <location>
        <begin position="66"/>
        <end position="69"/>
    </location>
    <ligand>
        <name>GTP</name>
        <dbReference type="ChEBI" id="CHEBI:37565"/>
        <label>1</label>
    </ligand>
</feature>
<reference evidence="18 19" key="1">
    <citation type="submission" date="2019-07" db="EMBL/GenBank/DDBJ databases">
        <title>Genomic Encyclopedia of Type Strains, Phase I: the one thousand microbial genomes (KMG-I) project.</title>
        <authorList>
            <person name="Kyrpides N."/>
        </authorList>
    </citation>
    <scope>NUCLEOTIDE SEQUENCE [LARGE SCALE GENOMIC DNA]</scope>
    <source>
        <strain evidence="18 19">DSM 6562</strain>
    </source>
</reference>
<dbReference type="PANTHER" id="PTHR43185:SF1">
    <property type="entry name" value="FE(2+) TRANSPORTER FEOB"/>
    <property type="match status" value="1"/>
</dbReference>
<dbReference type="GO" id="GO:0046872">
    <property type="term" value="F:metal ion binding"/>
    <property type="evidence" value="ECO:0007669"/>
    <property type="project" value="UniProtKB-KW"/>
</dbReference>
<dbReference type="RefSeq" id="WP_166511359.1">
    <property type="nucleotide sequence ID" value="NZ_VNHM01000006.1"/>
</dbReference>